<evidence type="ECO:0000256" key="1">
    <source>
        <dbReference type="ARBA" id="ARBA00004236"/>
    </source>
</evidence>
<evidence type="ECO:0000313" key="9">
    <source>
        <dbReference type="EMBL" id="OAA83988.1"/>
    </source>
</evidence>
<dbReference type="GO" id="GO:0005886">
    <property type="term" value="C:plasma membrane"/>
    <property type="evidence" value="ECO:0007669"/>
    <property type="project" value="UniProtKB-SubCell"/>
</dbReference>
<dbReference type="OrthoDB" id="9806398at2"/>
<proteinExistence type="predicted"/>
<dbReference type="Pfam" id="PF04205">
    <property type="entry name" value="FMN_bind"/>
    <property type="match status" value="1"/>
</dbReference>
<dbReference type="PANTHER" id="PTHR30224:SF4">
    <property type="entry name" value="ELECTRON TRANSPORT PROTEIN YCCM-RELATED"/>
    <property type="match status" value="1"/>
</dbReference>
<keyword evidence="2" id="KW-1003">Cell membrane</keyword>
<keyword evidence="6 7" id="KW-0472">Membrane</keyword>
<keyword evidence="5" id="KW-0411">Iron-sulfur</keyword>
<dbReference type="PROSITE" id="PS51379">
    <property type="entry name" value="4FE4S_FER_2"/>
    <property type="match status" value="1"/>
</dbReference>
<dbReference type="Pfam" id="PF12801">
    <property type="entry name" value="Fer4_5"/>
    <property type="match status" value="2"/>
</dbReference>
<evidence type="ECO:0000256" key="2">
    <source>
        <dbReference type="ARBA" id="ARBA00022475"/>
    </source>
</evidence>
<name>A0A162L3U7_9CLOT</name>
<dbReference type="InterPro" id="IPR052378">
    <property type="entry name" value="NosR_regulator"/>
</dbReference>
<dbReference type="Gene3D" id="3.90.1010.20">
    <property type="match status" value="1"/>
</dbReference>
<evidence type="ECO:0000256" key="3">
    <source>
        <dbReference type="ARBA" id="ARBA00022723"/>
    </source>
</evidence>
<feature type="transmembrane region" description="Helical" evidence="7">
    <location>
        <begin position="12"/>
        <end position="30"/>
    </location>
</feature>
<organism evidence="9 10">
    <name type="scientific">Clostridium ljungdahlii</name>
    <dbReference type="NCBI Taxonomy" id="1538"/>
    <lineage>
        <taxon>Bacteria</taxon>
        <taxon>Bacillati</taxon>
        <taxon>Bacillota</taxon>
        <taxon>Clostridia</taxon>
        <taxon>Eubacteriales</taxon>
        <taxon>Clostridiaceae</taxon>
        <taxon>Clostridium</taxon>
    </lineage>
</organism>
<keyword evidence="4" id="KW-0408">Iron</keyword>
<keyword evidence="7" id="KW-1133">Transmembrane helix</keyword>
<dbReference type="InterPro" id="IPR007329">
    <property type="entry name" value="FMN-bd"/>
</dbReference>
<feature type="transmembrane region" description="Helical" evidence="7">
    <location>
        <begin position="146"/>
        <end position="170"/>
    </location>
</feature>
<protein>
    <submittedName>
        <fullName evidence="9">Putative electron transport protein YccM</fullName>
    </submittedName>
</protein>
<dbReference type="PANTHER" id="PTHR30224">
    <property type="entry name" value="ELECTRON TRANSPORT PROTEIN"/>
    <property type="match status" value="1"/>
</dbReference>
<accession>A0A162L3U7</accession>
<evidence type="ECO:0000256" key="6">
    <source>
        <dbReference type="ARBA" id="ARBA00023136"/>
    </source>
</evidence>
<evidence type="ECO:0000256" key="7">
    <source>
        <dbReference type="SAM" id="Phobius"/>
    </source>
</evidence>
<comment type="caution">
    <text evidence="9">The sequence shown here is derived from an EMBL/GenBank/DDBJ whole genome shotgun (WGS) entry which is preliminary data.</text>
</comment>
<evidence type="ECO:0000256" key="4">
    <source>
        <dbReference type="ARBA" id="ARBA00023004"/>
    </source>
</evidence>
<dbReference type="Proteomes" id="UP000077407">
    <property type="component" value="Unassembled WGS sequence"/>
</dbReference>
<gene>
    <name evidence="9" type="primary">yccM_6</name>
    <name evidence="9" type="ORF">WY13_03117</name>
</gene>
<dbReference type="AlphaFoldDB" id="A0A162L3U7"/>
<evidence type="ECO:0000313" key="10">
    <source>
        <dbReference type="Proteomes" id="UP000077407"/>
    </source>
</evidence>
<sequence length="409" mass="45385">MTKKIRKIQITRHIVQLILFFLLPGLYIMAFSELKNIFQMIIKGNFNFIQVFPQLLEFSICILFTIFAGRFFCGWFCAFGTFNDWVHIISKRIFKINFKISEKLDSKLKYVKYVVLLLLLIAGYNSGSNFLQGTSPWDAFAQITDFSKVISTLTIGFVLLVLITLGDIFIERFFCRYLCPLGAVFSLFSKISIFKIKKPNDKCGKCRVCTNNCSMGLKLYSTSSVRGGECINCLKCIEVCPRKNTSVNIIGENVDSKLACSVALTLFVGIYGLVNLGNTMLSRQNTSSINNAATTQTMVQKNNFNGNTSTSPSNTVQGKYKDGTYTGTGTGFRGGTTKVSVTIKNGKITDTQTISTEDTPRFYQNVESTLPNEIISTQSTSIDAVSGATYSSKGFTDAVQNALNQAVEK</sequence>
<dbReference type="SUPFAM" id="SSF54862">
    <property type="entry name" value="4Fe-4S ferredoxins"/>
    <property type="match status" value="1"/>
</dbReference>
<dbReference type="PATRIC" id="fig|1538.10.peg.3142"/>
<dbReference type="RefSeq" id="WP_063556436.1">
    <property type="nucleotide sequence ID" value="NZ_LITT01000046.1"/>
</dbReference>
<dbReference type="SMART" id="SM00900">
    <property type="entry name" value="FMN_bind"/>
    <property type="match status" value="1"/>
</dbReference>
<evidence type="ECO:0000259" key="8">
    <source>
        <dbReference type="PROSITE" id="PS51379"/>
    </source>
</evidence>
<reference evidence="9 10" key="1">
    <citation type="journal article" date="2015" name="Biotechnol. Bioeng.">
        <title>Genome sequence and phenotypic characterization of Caulobacter segnis.</title>
        <authorList>
            <person name="Patel S."/>
            <person name="Fletcher B."/>
            <person name="Scott D.C."/>
            <person name="Ely B."/>
        </authorList>
    </citation>
    <scope>NUCLEOTIDE SEQUENCE [LARGE SCALE GENOMIC DNA]</scope>
    <source>
        <strain evidence="9 10">ERI-2</strain>
    </source>
</reference>
<dbReference type="InterPro" id="IPR017896">
    <property type="entry name" value="4Fe4S_Fe-S-bd"/>
</dbReference>
<dbReference type="GO" id="GO:0051536">
    <property type="term" value="F:iron-sulfur cluster binding"/>
    <property type="evidence" value="ECO:0007669"/>
    <property type="project" value="UniProtKB-KW"/>
</dbReference>
<feature type="domain" description="4Fe-4S ferredoxin-type" evidence="8">
    <location>
        <begin position="221"/>
        <end position="250"/>
    </location>
</feature>
<keyword evidence="3" id="KW-0479">Metal-binding</keyword>
<feature type="transmembrane region" description="Helical" evidence="7">
    <location>
        <begin position="62"/>
        <end position="89"/>
    </location>
</feature>
<dbReference type="EMBL" id="LITT01000046">
    <property type="protein sequence ID" value="OAA83988.1"/>
    <property type="molecule type" value="Genomic_DNA"/>
</dbReference>
<keyword evidence="7" id="KW-0812">Transmembrane</keyword>
<comment type="subcellular location">
    <subcellularLocation>
        <location evidence="1">Cell membrane</location>
    </subcellularLocation>
</comment>
<dbReference type="InterPro" id="IPR017900">
    <property type="entry name" value="4Fe4S_Fe_S_CS"/>
</dbReference>
<feature type="transmembrane region" description="Helical" evidence="7">
    <location>
        <begin position="110"/>
        <end position="126"/>
    </location>
</feature>
<evidence type="ECO:0000256" key="5">
    <source>
        <dbReference type="ARBA" id="ARBA00023014"/>
    </source>
</evidence>
<dbReference type="GO" id="GO:0046872">
    <property type="term" value="F:metal ion binding"/>
    <property type="evidence" value="ECO:0007669"/>
    <property type="project" value="UniProtKB-KW"/>
</dbReference>
<dbReference type="GO" id="GO:0010181">
    <property type="term" value="F:FMN binding"/>
    <property type="evidence" value="ECO:0007669"/>
    <property type="project" value="InterPro"/>
</dbReference>
<dbReference type="PROSITE" id="PS00198">
    <property type="entry name" value="4FE4S_FER_1"/>
    <property type="match status" value="1"/>
</dbReference>